<gene>
    <name evidence="3" type="ORF">DFH01_02535</name>
</gene>
<evidence type="ECO:0000313" key="4">
    <source>
        <dbReference type="Proteomes" id="UP000245765"/>
    </source>
</evidence>
<evidence type="ECO:0000259" key="2">
    <source>
        <dbReference type="Pfam" id="PF07811"/>
    </source>
</evidence>
<dbReference type="Proteomes" id="UP000245765">
    <property type="component" value="Unassembled WGS sequence"/>
</dbReference>
<dbReference type="InterPro" id="IPR012495">
    <property type="entry name" value="TadE-like_dom"/>
</dbReference>
<organism evidence="3 4">
    <name type="scientific">Falsiroseomonas bella</name>
    <dbReference type="NCBI Taxonomy" id="2184016"/>
    <lineage>
        <taxon>Bacteria</taxon>
        <taxon>Pseudomonadati</taxon>
        <taxon>Pseudomonadota</taxon>
        <taxon>Alphaproteobacteria</taxon>
        <taxon>Acetobacterales</taxon>
        <taxon>Roseomonadaceae</taxon>
        <taxon>Falsiroseomonas</taxon>
    </lineage>
</organism>
<dbReference type="AlphaFoldDB" id="A0A317FHC2"/>
<feature type="domain" description="TadE-like" evidence="2">
    <location>
        <begin position="30"/>
        <end position="68"/>
    </location>
</feature>
<dbReference type="Pfam" id="PF07811">
    <property type="entry name" value="TadE"/>
    <property type="match status" value="1"/>
</dbReference>
<feature type="region of interest" description="Disordered" evidence="1">
    <location>
        <begin position="1"/>
        <end position="30"/>
    </location>
</feature>
<reference evidence="4" key="1">
    <citation type="submission" date="2018-05" db="EMBL/GenBank/DDBJ databases">
        <authorList>
            <person name="Du Z."/>
            <person name="Wang X."/>
        </authorList>
    </citation>
    <scope>NUCLEOTIDE SEQUENCE [LARGE SCALE GENOMIC DNA]</scope>
    <source>
        <strain evidence="4">CQN31</strain>
    </source>
</reference>
<proteinExistence type="predicted"/>
<sequence>MRSVRAFSSQARPASPRHSRRNASRRPRRGSASAEFGLLVPVLLLLAMAGTDLVNFMRTQMRLDSAALQLGQLVSQCNRIAAPGDTDQFWTYAQRIVGSAGNVTGASATGAVVLSAVAQQNGATRVMWQQRGGSAAHASRIGVAGGNAALPGGFAVPQGQTLFVTEVFLPRAPWSLGTLFMEDGAEQVLRGMTVFLTRAADAPALQLAPAASAQPDCTG</sequence>
<protein>
    <recommendedName>
        <fullName evidence="2">TadE-like domain-containing protein</fullName>
    </recommendedName>
</protein>
<evidence type="ECO:0000313" key="3">
    <source>
        <dbReference type="EMBL" id="PWS38195.1"/>
    </source>
</evidence>
<keyword evidence="4" id="KW-1185">Reference proteome</keyword>
<dbReference type="EMBL" id="QGNA01000001">
    <property type="protein sequence ID" value="PWS38195.1"/>
    <property type="molecule type" value="Genomic_DNA"/>
</dbReference>
<comment type="caution">
    <text evidence="3">The sequence shown here is derived from an EMBL/GenBank/DDBJ whole genome shotgun (WGS) entry which is preliminary data.</text>
</comment>
<accession>A0A317FHC2</accession>
<feature type="compositionally biased region" description="Basic residues" evidence="1">
    <location>
        <begin position="15"/>
        <end position="29"/>
    </location>
</feature>
<name>A0A317FHC2_9PROT</name>
<dbReference type="RefSeq" id="WP_109868816.1">
    <property type="nucleotide sequence ID" value="NZ_QGNA01000001.1"/>
</dbReference>
<evidence type="ECO:0000256" key="1">
    <source>
        <dbReference type="SAM" id="MobiDB-lite"/>
    </source>
</evidence>